<protein>
    <recommendedName>
        <fullName evidence="3">(S)-ureidoglycine aminohydrolase cupin domain-containing protein</fullName>
    </recommendedName>
</protein>
<dbReference type="InterPro" id="IPR008579">
    <property type="entry name" value="UGlyAH_Cupin_dom"/>
</dbReference>
<dbReference type="EMBL" id="HBHT01036627">
    <property type="protein sequence ID" value="CAD9989886.1"/>
    <property type="molecule type" value="Transcribed_RNA"/>
</dbReference>
<dbReference type="InterPro" id="IPR014710">
    <property type="entry name" value="RmlC-like_jellyroll"/>
</dbReference>
<evidence type="ECO:0000259" key="3">
    <source>
        <dbReference type="Pfam" id="PF05899"/>
    </source>
</evidence>
<sequence>MQSTMSWILAFLLLVLLAQPSWAFTPSRKNPPSSSLIPQSPTQLHSTASSEIHPAVQGWPEKYATQGGQLASSQGRGPRILHTEFTVQPATEYQKYQLNVDHWPIWTTSDKPKWTVGNQNKDKIMPYGELSFMISGVLEIISYGQNKVILVQAGDFVTFPQGFQASWRVLEEVTWHYYLY</sequence>
<evidence type="ECO:0000313" key="4">
    <source>
        <dbReference type="EMBL" id="CAD9989886.1"/>
    </source>
</evidence>
<organism evidence="4">
    <name type="scientific">Entomoneis paludosa</name>
    <dbReference type="NCBI Taxonomy" id="265537"/>
    <lineage>
        <taxon>Eukaryota</taxon>
        <taxon>Sar</taxon>
        <taxon>Stramenopiles</taxon>
        <taxon>Ochrophyta</taxon>
        <taxon>Bacillariophyta</taxon>
        <taxon>Bacillariophyceae</taxon>
        <taxon>Bacillariophycidae</taxon>
        <taxon>Entomoneidaceae</taxon>
        <taxon>Entomoneis</taxon>
    </lineage>
</organism>
<name>A0A7S3DW35_9STRA</name>
<feature type="region of interest" description="Disordered" evidence="1">
    <location>
        <begin position="28"/>
        <end position="51"/>
    </location>
</feature>
<keyword evidence="2" id="KW-0732">Signal</keyword>
<dbReference type="Pfam" id="PF05899">
    <property type="entry name" value="Cupin_3"/>
    <property type="match status" value="1"/>
</dbReference>
<feature type="chain" id="PRO_5031421165" description="(S)-ureidoglycine aminohydrolase cupin domain-containing protein" evidence="2">
    <location>
        <begin position="24"/>
        <end position="180"/>
    </location>
</feature>
<dbReference type="SUPFAM" id="SSF51182">
    <property type="entry name" value="RmlC-like cupins"/>
    <property type="match status" value="1"/>
</dbReference>
<reference evidence="4" key="1">
    <citation type="submission" date="2021-01" db="EMBL/GenBank/DDBJ databases">
        <authorList>
            <person name="Corre E."/>
            <person name="Pelletier E."/>
            <person name="Niang G."/>
            <person name="Scheremetjew M."/>
            <person name="Finn R."/>
            <person name="Kale V."/>
            <person name="Holt S."/>
            <person name="Cochrane G."/>
            <person name="Meng A."/>
            <person name="Brown T."/>
            <person name="Cohen L."/>
        </authorList>
    </citation>
    <scope>NUCLEOTIDE SEQUENCE</scope>
    <source>
        <strain evidence="4">CCMP125</strain>
    </source>
</reference>
<gene>
    <name evidence="4" type="ORF">APAL1065_LOCUS24605</name>
</gene>
<feature type="domain" description="(S)-ureidoglycine aminohydrolase cupin" evidence="3">
    <location>
        <begin position="122"/>
        <end position="177"/>
    </location>
</feature>
<proteinExistence type="predicted"/>
<evidence type="ECO:0000256" key="2">
    <source>
        <dbReference type="SAM" id="SignalP"/>
    </source>
</evidence>
<accession>A0A7S3DW35</accession>
<dbReference type="Gene3D" id="2.60.120.10">
    <property type="entry name" value="Jelly Rolls"/>
    <property type="match status" value="1"/>
</dbReference>
<feature type="compositionally biased region" description="Polar residues" evidence="1">
    <location>
        <begin position="28"/>
        <end position="50"/>
    </location>
</feature>
<feature type="signal peptide" evidence="2">
    <location>
        <begin position="1"/>
        <end position="23"/>
    </location>
</feature>
<dbReference type="AlphaFoldDB" id="A0A7S3DW35"/>
<evidence type="ECO:0000256" key="1">
    <source>
        <dbReference type="SAM" id="MobiDB-lite"/>
    </source>
</evidence>
<dbReference type="InterPro" id="IPR011051">
    <property type="entry name" value="RmlC_Cupin_sf"/>
</dbReference>